<feature type="domain" description="DinB-like" evidence="1">
    <location>
        <begin position="26"/>
        <end position="175"/>
    </location>
</feature>
<dbReference type="RefSeq" id="WP_229990052.1">
    <property type="nucleotide sequence ID" value="NZ_JAJJMO010000001.1"/>
</dbReference>
<gene>
    <name evidence="2" type="ORF">LNQ49_16125</name>
</gene>
<dbReference type="Gene3D" id="1.20.120.450">
    <property type="entry name" value="dinb family like domain"/>
    <property type="match status" value="1"/>
</dbReference>
<dbReference type="SUPFAM" id="SSF109854">
    <property type="entry name" value="DinB/YfiT-like putative metalloenzymes"/>
    <property type="match status" value="1"/>
</dbReference>
<evidence type="ECO:0000313" key="3">
    <source>
        <dbReference type="Proteomes" id="UP001430919"/>
    </source>
</evidence>
<reference evidence="2" key="1">
    <citation type="submission" date="2021-11" db="EMBL/GenBank/DDBJ databases">
        <title>Description of novel Flavobacterium species.</title>
        <authorList>
            <person name="Saticioglu I.B."/>
            <person name="Ay H."/>
            <person name="Altun S."/>
            <person name="Duman M."/>
        </authorList>
    </citation>
    <scope>NUCLEOTIDE SEQUENCE</scope>
    <source>
        <strain evidence="2">F-65</strain>
    </source>
</reference>
<protein>
    <submittedName>
        <fullName evidence="2">DinB family protein</fullName>
    </submittedName>
</protein>
<organism evidence="2 3">
    <name type="scientific">Flavobacterium pisciphilum</name>
    <dbReference type="NCBI Taxonomy" id="2893755"/>
    <lineage>
        <taxon>Bacteria</taxon>
        <taxon>Pseudomonadati</taxon>
        <taxon>Bacteroidota</taxon>
        <taxon>Flavobacteriia</taxon>
        <taxon>Flavobacteriales</taxon>
        <taxon>Flavobacteriaceae</taxon>
        <taxon>Flavobacterium</taxon>
    </lineage>
</organism>
<dbReference type="Proteomes" id="UP001430919">
    <property type="component" value="Unassembled WGS sequence"/>
</dbReference>
<evidence type="ECO:0000313" key="2">
    <source>
        <dbReference type="EMBL" id="MCC9073104.1"/>
    </source>
</evidence>
<dbReference type="InterPro" id="IPR034660">
    <property type="entry name" value="DinB/YfiT-like"/>
</dbReference>
<name>A0ABS8MWD6_9FLAO</name>
<evidence type="ECO:0000259" key="1">
    <source>
        <dbReference type="Pfam" id="PF12867"/>
    </source>
</evidence>
<comment type="caution">
    <text evidence="2">The sequence shown here is derived from an EMBL/GenBank/DDBJ whole genome shotgun (WGS) entry which is preliminary data.</text>
</comment>
<dbReference type="Pfam" id="PF12867">
    <property type="entry name" value="DinB_2"/>
    <property type="match status" value="1"/>
</dbReference>
<dbReference type="EMBL" id="JAJJMO010000001">
    <property type="protein sequence ID" value="MCC9073104.1"/>
    <property type="molecule type" value="Genomic_DNA"/>
</dbReference>
<keyword evidence="3" id="KW-1185">Reference proteome</keyword>
<proteinExistence type="predicted"/>
<dbReference type="InterPro" id="IPR024775">
    <property type="entry name" value="DinB-like"/>
</dbReference>
<accession>A0ABS8MWD6</accession>
<sequence length="186" mass="21452">MKIESDVLILDLIERTRLIMNKAESLKAESDTVLNHRVSSESWSALECLEHLNLYGRFYLPEITKRIYGVTTEGAELYFKSGWLGDYFAKSMLPKEKLNAMKTFKSMNPINSKLDKTVITEFINQQIQMLELLNKAKDVSLNKTKTGISITKWIQLKLGDTFKIVIYHNQRHVMQAEKVVGSCFIE</sequence>